<dbReference type="InterPro" id="IPR012337">
    <property type="entry name" value="RNaseH-like_sf"/>
</dbReference>
<dbReference type="STRING" id="157652.A0A371FEI0"/>
<dbReference type="OrthoDB" id="1751476at2759"/>
<feature type="non-terminal residue" evidence="1">
    <location>
        <position position="1"/>
    </location>
</feature>
<proteinExistence type="predicted"/>
<keyword evidence="2" id="KW-1185">Reference proteome</keyword>
<sequence>MWICYVMLSRKENKLEDLLNPKVFFSTSRPLKLLHIDLFRPTKTGSLGGKHYELIVVDDYSRWTCVMFLAHKDVSLKVFSVFCTCIQIEKEHEIHYKFSCPITPQQNGVVERKNRSFQEMARTILNNFNCPKYF</sequence>
<dbReference type="PANTHER" id="PTHR42648">
    <property type="entry name" value="TRANSPOSASE, PUTATIVE-RELATED"/>
    <property type="match status" value="1"/>
</dbReference>
<dbReference type="Gene3D" id="3.30.420.10">
    <property type="entry name" value="Ribonuclease H-like superfamily/Ribonuclease H"/>
    <property type="match status" value="1"/>
</dbReference>
<dbReference type="AlphaFoldDB" id="A0A371FEI0"/>
<dbReference type="SUPFAM" id="SSF53098">
    <property type="entry name" value="Ribonuclease H-like"/>
    <property type="match status" value="1"/>
</dbReference>
<name>A0A371FEI0_MUCPR</name>
<dbReference type="InterPro" id="IPR036397">
    <property type="entry name" value="RNaseH_sf"/>
</dbReference>
<evidence type="ECO:0000313" key="1">
    <source>
        <dbReference type="EMBL" id="RDX76701.1"/>
    </source>
</evidence>
<gene>
    <name evidence="1" type="ORF">CR513_43284</name>
</gene>
<comment type="caution">
    <text evidence="1">The sequence shown here is derived from an EMBL/GenBank/DDBJ whole genome shotgun (WGS) entry which is preliminary data.</text>
</comment>
<accession>A0A371FEI0</accession>
<evidence type="ECO:0008006" key="3">
    <source>
        <dbReference type="Google" id="ProtNLM"/>
    </source>
</evidence>
<dbReference type="PANTHER" id="PTHR42648:SF21">
    <property type="entry name" value="CYSTEINE-RICH RLK (RECEPTOR-LIKE PROTEIN KINASE) 8"/>
    <property type="match status" value="1"/>
</dbReference>
<dbReference type="GO" id="GO:0003676">
    <property type="term" value="F:nucleic acid binding"/>
    <property type="evidence" value="ECO:0007669"/>
    <property type="project" value="InterPro"/>
</dbReference>
<dbReference type="InterPro" id="IPR039537">
    <property type="entry name" value="Retrotran_Ty1/copia-like"/>
</dbReference>
<reference evidence="1" key="1">
    <citation type="submission" date="2018-05" db="EMBL/GenBank/DDBJ databases">
        <title>Draft genome of Mucuna pruriens seed.</title>
        <authorList>
            <person name="Nnadi N.E."/>
            <person name="Vos R."/>
            <person name="Hasami M.H."/>
            <person name="Devisetty U.K."/>
            <person name="Aguiy J.C."/>
        </authorList>
    </citation>
    <scope>NUCLEOTIDE SEQUENCE [LARGE SCALE GENOMIC DNA]</scope>
    <source>
        <strain evidence="1">JCA_2017</strain>
    </source>
</reference>
<evidence type="ECO:0000313" key="2">
    <source>
        <dbReference type="Proteomes" id="UP000257109"/>
    </source>
</evidence>
<organism evidence="1 2">
    <name type="scientific">Mucuna pruriens</name>
    <name type="common">Velvet bean</name>
    <name type="synonym">Dolichos pruriens</name>
    <dbReference type="NCBI Taxonomy" id="157652"/>
    <lineage>
        <taxon>Eukaryota</taxon>
        <taxon>Viridiplantae</taxon>
        <taxon>Streptophyta</taxon>
        <taxon>Embryophyta</taxon>
        <taxon>Tracheophyta</taxon>
        <taxon>Spermatophyta</taxon>
        <taxon>Magnoliopsida</taxon>
        <taxon>eudicotyledons</taxon>
        <taxon>Gunneridae</taxon>
        <taxon>Pentapetalae</taxon>
        <taxon>rosids</taxon>
        <taxon>fabids</taxon>
        <taxon>Fabales</taxon>
        <taxon>Fabaceae</taxon>
        <taxon>Papilionoideae</taxon>
        <taxon>50 kb inversion clade</taxon>
        <taxon>NPAAA clade</taxon>
        <taxon>indigoferoid/millettioid clade</taxon>
        <taxon>Phaseoleae</taxon>
        <taxon>Mucuna</taxon>
    </lineage>
</organism>
<dbReference type="EMBL" id="QJKJ01009411">
    <property type="protein sequence ID" value="RDX76701.1"/>
    <property type="molecule type" value="Genomic_DNA"/>
</dbReference>
<protein>
    <recommendedName>
        <fullName evidence="3">Integrase catalytic domain-containing protein</fullName>
    </recommendedName>
</protein>
<dbReference type="Proteomes" id="UP000257109">
    <property type="component" value="Unassembled WGS sequence"/>
</dbReference>